<dbReference type="OrthoDB" id="432970at2759"/>
<feature type="domain" description="MYND-type" evidence="5">
    <location>
        <begin position="34"/>
        <end position="75"/>
    </location>
</feature>
<evidence type="ECO:0000313" key="7">
    <source>
        <dbReference type="Proteomes" id="UP000241769"/>
    </source>
</evidence>
<dbReference type="PROSITE" id="PS01360">
    <property type="entry name" value="ZF_MYND_1"/>
    <property type="match status" value="1"/>
</dbReference>
<evidence type="ECO:0000313" key="6">
    <source>
        <dbReference type="EMBL" id="PRP89250.1"/>
    </source>
</evidence>
<evidence type="ECO:0000256" key="2">
    <source>
        <dbReference type="ARBA" id="ARBA00022771"/>
    </source>
</evidence>
<accession>A0A2P6NZ80</accession>
<comment type="caution">
    <text evidence="6">The sequence shown here is derived from an EMBL/GenBank/DDBJ whole genome shotgun (WGS) entry which is preliminary data.</text>
</comment>
<dbReference type="STRING" id="1890364.A0A2P6NZ80"/>
<gene>
    <name evidence="6" type="ORF">PROFUN_02124</name>
</gene>
<dbReference type="AlphaFoldDB" id="A0A2P6NZ80"/>
<organism evidence="6 7">
    <name type="scientific">Planoprotostelium fungivorum</name>
    <dbReference type="NCBI Taxonomy" id="1890364"/>
    <lineage>
        <taxon>Eukaryota</taxon>
        <taxon>Amoebozoa</taxon>
        <taxon>Evosea</taxon>
        <taxon>Variosea</taxon>
        <taxon>Cavosteliida</taxon>
        <taxon>Cavosteliaceae</taxon>
        <taxon>Planoprotostelium</taxon>
    </lineage>
</organism>
<dbReference type="PROSITE" id="PS50865">
    <property type="entry name" value="ZF_MYND_2"/>
    <property type="match status" value="1"/>
</dbReference>
<reference evidence="6 7" key="1">
    <citation type="journal article" date="2018" name="Genome Biol. Evol.">
        <title>Multiple Roots of Fruiting Body Formation in Amoebozoa.</title>
        <authorList>
            <person name="Hillmann F."/>
            <person name="Forbes G."/>
            <person name="Novohradska S."/>
            <person name="Ferling I."/>
            <person name="Riege K."/>
            <person name="Groth M."/>
            <person name="Westermann M."/>
            <person name="Marz M."/>
            <person name="Spaller T."/>
            <person name="Winckler T."/>
            <person name="Schaap P."/>
            <person name="Glockner G."/>
        </authorList>
    </citation>
    <scope>NUCLEOTIDE SEQUENCE [LARGE SCALE GENOMIC DNA]</scope>
    <source>
        <strain evidence="6 7">Jena</strain>
    </source>
</reference>
<evidence type="ECO:0000256" key="3">
    <source>
        <dbReference type="ARBA" id="ARBA00022833"/>
    </source>
</evidence>
<dbReference type="GO" id="GO:0008270">
    <property type="term" value="F:zinc ion binding"/>
    <property type="evidence" value="ECO:0007669"/>
    <property type="project" value="UniProtKB-KW"/>
</dbReference>
<sequence length="236" mass="27044">MNDGTPYTPPQPRFDLDAEIPKRRHIASETVDVCSYCRRTPEEGTPFLKCARCLLSSYCSKQCQRDDWPEHKSLCTVREAGAKAKEDQKLTGKKIGKPFIFPELVDRWFRSNLDAIEYAVIHALRLFLGLEEVSDLKTHIVVFSLDMKSNSPQASDVYVFSNDEFLQGKDPSLLQARTQAAERGQAWLLFVDADEPMTQVLHILEIDEEKVAQYQSGKRVRHPRWLQVFEAAVNKN</sequence>
<dbReference type="InParanoid" id="A0A2P6NZ80"/>
<dbReference type="SUPFAM" id="SSF144232">
    <property type="entry name" value="HIT/MYND zinc finger-like"/>
    <property type="match status" value="1"/>
</dbReference>
<keyword evidence="7" id="KW-1185">Reference proteome</keyword>
<keyword evidence="1" id="KW-0479">Metal-binding</keyword>
<dbReference type="Pfam" id="PF01753">
    <property type="entry name" value="zf-MYND"/>
    <property type="match status" value="1"/>
</dbReference>
<protein>
    <recommendedName>
        <fullName evidence="5">MYND-type domain-containing protein</fullName>
    </recommendedName>
</protein>
<dbReference type="Gene3D" id="6.10.140.2220">
    <property type="match status" value="1"/>
</dbReference>
<keyword evidence="3" id="KW-0862">Zinc</keyword>
<dbReference type="Proteomes" id="UP000241769">
    <property type="component" value="Unassembled WGS sequence"/>
</dbReference>
<proteinExistence type="predicted"/>
<name>A0A2P6NZ80_9EUKA</name>
<evidence type="ECO:0000256" key="1">
    <source>
        <dbReference type="ARBA" id="ARBA00022723"/>
    </source>
</evidence>
<dbReference type="EMBL" id="MDYQ01000004">
    <property type="protein sequence ID" value="PRP89250.1"/>
    <property type="molecule type" value="Genomic_DNA"/>
</dbReference>
<keyword evidence="2 4" id="KW-0863">Zinc-finger</keyword>
<evidence type="ECO:0000256" key="4">
    <source>
        <dbReference type="PROSITE-ProRule" id="PRU00134"/>
    </source>
</evidence>
<evidence type="ECO:0000259" key="5">
    <source>
        <dbReference type="PROSITE" id="PS50865"/>
    </source>
</evidence>
<dbReference type="InterPro" id="IPR002893">
    <property type="entry name" value="Znf_MYND"/>
</dbReference>